<keyword evidence="1" id="KW-0175">Coiled coil</keyword>
<name>A0A6C0LAB3_9ZZZZ</name>
<feature type="transmembrane region" description="Helical" evidence="2">
    <location>
        <begin position="592"/>
        <end position="613"/>
    </location>
</feature>
<keyword evidence="2" id="KW-0812">Transmembrane</keyword>
<evidence type="ECO:0000313" key="3">
    <source>
        <dbReference type="EMBL" id="QHU27906.1"/>
    </source>
</evidence>
<feature type="transmembrane region" description="Helical" evidence="2">
    <location>
        <begin position="625"/>
        <end position="649"/>
    </location>
</feature>
<protein>
    <submittedName>
        <fullName evidence="3">Uncharacterized protein</fullName>
    </submittedName>
</protein>
<evidence type="ECO:0000256" key="1">
    <source>
        <dbReference type="SAM" id="Coils"/>
    </source>
</evidence>
<dbReference type="EMBL" id="MN740465">
    <property type="protein sequence ID" value="QHU27906.1"/>
    <property type="molecule type" value="Genomic_DNA"/>
</dbReference>
<feature type="coiled-coil region" evidence="1">
    <location>
        <begin position="732"/>
        <end position="798"/>
    </location>
</feature>
<feature type="transmembrane region" description="Helical" evidence="2">
    <location>
        <begin position="507"/>
        <end position="529"/>
    </location>
</feature>
<feature type="transmembrane region" description="Helical" evidence="2">
    <location>
        <begin position="535"/>
        <end position="560"/>
    </location>
</feature>
<organism evidence="3">
    <name type="scientific">viral metagenome</name>
    <dbReference type="NCBI Taxonomy" id="1070528"/>
    <lineage>
        <taxon>unclassified sequences</taxon>
        <taxon>metagenomes</taxon>
        <taxon>organismal metagenomes</taxon>
    </lineage>
</organism>
<sequence>MSKCVDNVNGESKDLELLYKNKYIMDVKKVDKSSDLFAIKTLDAELNKSAPITVGENGAITSIILSSNKGRYYSDEPPNIIIRQPASPEGKPAKATAFMVKNKDGVSPNVNEYWEIDNIKVDDSDGGSGYDAIADIDKIEIEKKNTVQKKIVYNETKPIYYLLEKKQSQCNNLTDRWHDWFTIPYYYLGNNNGRRKIDESNKTRGVFQCYKKCNNKYVVNNDNVCESIQTLEGGKYRNYIPYDPLAIICILGSYDKADYTPNSNVIKSSEVDGVPGNYYYTIKNVKKRDDEDINTEVQTNILDSLSNYKKNPLITTHPVAKIKENINEAYTEISNYISGIITEAENNDLKIKTTIKNNVNDFYQLFDKRDELYISYLNKLKDSTHFKRVLYAKSIAHKVKDATPRDTDDATTQIYLQYLFKYCKFLYFNENNMFAIRLLNYGIYEEDYIKGTKENINITNPDEEDTNVLSKEPTKINYNPVTVKIDTKHKNMFDDYSNAYELYKSFILTYPIILLLSIGLFIIILIAYWSNFIYVFISALNFLYILVIGIVYLFIVLIACNGFVIKIVIFIISTIYQVIGGLYSGAIGIFNVPILGSILKFILFLIIITALLNSNLSFIYEIVMFFINTIIYIILGIISIIFYIIYGFVSLNPGIIFPSLITMSILYAYYKIWFNFDINTLHKDAKKDAKIISEHSNSSTIFKSGVLKSGVGAAISMARLELYQHSYFMNLYENAYENYVEKIAEIESYKANKHLRDSSTTNDSEAAKAEAAKAEAELKNINKEFEEKVDNVNIAKSERRKVEKKLLDFDSENDRTLKDNNMELYKNALGKSKLNSEKIEDISEKQKNILNTKKDLQQQVRVLKTSENKARDAIGKIGTIGSLNPFAKKDVLDSIVPGKDKVGKVGKVGKVFEKINKEGLMNMGVDKAKGMFDNIKIDPQALLKA</sequence>
<proteinExistence type="predicted"/>
<reference evidence="3" key="1">
    <citation type="journal article" date="2020" name="Nature">
        <title>Giant virus diversity and host interactions through global metagenomics.</title>
        <authorList>
            <person name="Schulz F."/>
            <person name="Roux S."/>
            <person name="Paez-Espino D."/>
            <person name="Jungbluth S."/>
            <person name="Walsh D.A."/>
            <person name="Denef V.J."/>
            <person name="McMahon K.D."/>
            <person name="Konstantinidis K.T."/>
            <person name="Eloe-Fadrosh E.A."/>
            <person name="Kyrpides N.C."/>
            <person name="Woyke T."/>
        </authorList>
    </citation>
    <scope>NUCLEOTIDE SEQUENCE</scope>
    <source>
        <strain evidence="3">GVMAG-M-3300027769-26</strain>
    </source>
</reference>
<feature type="transmembrane region" description="Helical" evidence="2">
    <location>
        <begin position="567"/>
        <end position="586"/>
    </location>
</feature>
<evidence type="ECO:0000256" key="2">
    <source>
        <dbReference type="SAM" id="Phobius"/>
    </source>
</evidence>
<feature type="transmembrane region" description="Helical" evidence="2">
    <location>
        <begin position="655"/>
        <end position="673"/>
    </location>
</feature>
<keyword evidence="2" id="KW-0472">Membrane</keyword>
<accession>A0A6C0LAB3</accession>
<dbReference type="AlphaFoldDB" id="A0A6C0LAB3"/>
<keyword evidence="2" id="KW-1133">Transmembrane helix</keyword>